<accession>A0A6J6BHP9</accession>
<dbReference type="Pfam" id="PF09957">
    <property type="entry name" value="VapB_antitoxin"/>
    <property type="match status" value="1"/>
</dbReference>
<protein>
    <submittedName>
        <fullName evidence="1">Unannotated protein</fullName>
    </submittedName>
</protein>
<gene>
    <name evidence="1" type="ORF">UFOPK1353_00756</name>
</gene>
<dbReference type="InterPro" id="IPR019239">
    <property type="entry name" value="VapB_antitoxin"/>
</dbReference>
<proteinExistence type="predicted"/>
<reference evidence="1" key="1">
    <citation type="submission" date="2020-05" db="EMBL/GenBank/DDBJ databases">
        <authorList>
            <person name="Chiriac C."/>
            <person name="Salcher M."/>
            <person name="Ghai R."/>
            <person name="Kavagutti S V."/>
        </authorList>
    </citation>
    <scope>NUCLEOTIDE SEQUENCE</scope>
</reference>
<evidence type="ECO:0000313" key="1">
    <source>
        <dbReference type="EMBL" id="CAB4537708.1"/>
    </source>
</evidence>
<sequence>MARTNIDIDEEACRRVMERFNLTTMKDAVNLALRTLAIEPMTLEEAHAMEGTGWEGDLAAMRARRF</sequence>
<organism evidence="1">
    <name type="scientific">freshwater metagenome</name>
    <dbReference type="NCBI Taxonomy" id="449393"/>
    <lineage>
        <taxon>unclassified sequences</taxon>
        <taxon>metagenomes</taxon>
        <taxon>ecological metagenomes</taxon>
    </lineage>
</organism>
<dbReference type="AlphaFoldDB" id="A0A6J6BHP9"/>
<dbReference type="EMBL" id="CAEZSE010000117">
    <property type="protein sequence ID" value="CAB4537708.1"/>
    <property type="molecule type" value="Genomic_DNA"/>
</dbReference>
<name>A0A6J6BHP9_9ZZZZ</name>